<keyword evidence="2" id="KW-1185">Reference proteome</keyword>
<sequence>MRLRIVANVAVSQKNQSKLKYILSGYHCRFINLQGAPNGYTLIVKFDGDHEAGLSIMDIIDRFRHQYLLANIRDRNKTVPLFEEPANY</sequence>
<gene>
    <name evidence="1" type="ORF">G3KMM_00472</name>
</gene>
<name>A0ABY0FJL6_9BACT</name>
<dbReference type="RefSeq" id="WP_129605087.1">
    <property type="nucleotide sequence ID" value="NZ_PRLL01000019.1"/>
</dbReference>
<protein>
    <submittedName>
        <fullName evidence="1">Uncharacterized protein</fullName>
    </submittedName>
</protein>
<evidence type="ECO:0000313" key="2">
    <source>
        <dbReference type="Proteomes" id="UP001191004"/>
    </source>
</evidence>
<accession>A0ABY0FJL6</accession>
<evidence type="ECO:0000313" key="1">
    <source>
        <dbReference type="EMBL" id="RYC73288.1"/>
    </source>
</evidence>
<reference evidence="1 2" key="1">
    <citation type="journal article" date="2018" name="bioRxiv">
        <title>Evidence of independent acquisition and adaption of ultra-small bacteria to human hosts across the highly diverse yet reduced genomes of the phylum Saccharibacteria.</title>
        <authorList>
            <person name="McLean J.S."/>
            <person name="Bor B."/>
            <person name="To T.T."/>
            <person name="Liu Q."/>
            <person name="Kearns K.A."/>
            <person name="Solden L.M."/>
            <person name="Wrighton K.C."/>
            <person name="He X."/>
            <person name="Shi W."/>
        </authorList>
    </citation>
    <scope>NUCLEOTIDE SEQUENCE [LARGE SCALE GENOMIC DNA]</scope>
    <source>
        <strain evidence="1 2">TM7_KMM_G3_1_HOT_351</strain>
    </source>
</reference>
<organism evidence="1 2">
    <name type="scientific">Candidatus Nanosyncoccus nanoralicus</name>
    <dbReference type="NCBI Taxonomy" id="2171996"/>
    <lineage>
        <taxon>Bacteria</taxon>
        <taxon>Candidatus Saccharimonadota</taxon>
        <taxon>Candidatus Nanosyncoccalia</taxon>
        <taxon>Candidatus Nanosyncoccales</taxon>
        <taxon>Candidatus Nanosyncoccaceae</taxon>
        <taxon>Candidatus Nanosyncoccus</taxon>
    </lineage>
</organism>
<reference evidence="1 2" key="2">
    <citation type="journal article" date="2020" name="Cell Rep.">
        <title>Acquisition and Adaptation of Ultra-small Parasitic Reduced Genome Bacteria to Mammalian Hosts.</title>
        <authorList>
            <person name="McLean J.S."/>
            <person name="Bor B."/>
            <person name="Kerns K.A."/>
            <person name="Liu Q."/>
            <person name="To T.T."/>
            <person name="Solden L."/>
            <person name="Hendrickson E.L."/>
            <person name="Wrighton K."/>
            <person name="Shi W."/>
            <person name="He X."/>
        </authorList>
    </citation>
    <scope>NUCLEOTIDE SEQUENCE [LARGE SCALE GENOMIC DNA]</scope>
    <source>
        <strain evidence="1 2">TM7_KMM_G3_1_HOT_351</strain>
    </source>
</reference>
<dbReference type="Proteomes" id="UP001191004">
    <property type="component" value="Unassembled WGS sequence"/>
</dbReference>
<proteinExistence type="predicted"/>
<dbReference type="EMBL" id="PRLL01000019">
    <property type="protein sequence ID" value="RYC73288.1"/>
    <property type="molecule type" value="Genomic_DNA"/>
</dbReference>
<comment type="caution">
    <text evidence="1">The sequence shown here is derived from an EMBL/GenBank/DDBJ whole genome shotgun (WGS) entry which is preliminary data.</text>
</comment>